<sequence>MTTTYIDVEKQAQLLSKEEQARLVNTLLAALAPPADAAIEAKWLHEVAEREAQYLNGEATLIDADTVFANARKQLK</sequence>
<accession>A0A7Y5AU58</accession>
<dbReference type="RefSeq" id="WP_173502247.1">
    <property type="nucleotide sequence ID" value="NZ_JABSOD010000020.1"/>
</dbReference>
<keyword evidence="2" id="KW-1185">Reference proteome</keyword>
<dbReference type="Proteomes" id="UP000523161">
    <property type="component" value="Unassembled WGS sequence"/>
</dbReference>
<evidence type="ECO:0000313" key="2">
    <source>
        <dbReference type="Proteomes" id="UP000523161"/>
    </source>
</evidence>
<dbReference type="EMBL" id="JABSOD010000020">
    <property type="protein sequence ID" value="NRQ44016.1"/>
    <property type="molecule type" value="Genomic_DNA"/>
</dbReference>
<dbReference type="AlphaFoldDB" id="A0A7Y5AU58"/>
<protein>
    <submittedName>
        <fullName evidence="1">Addiction module protein</fullName>
    </submittedName>
</protein>
<reference evidence="1 2" key="1">
    <citation type="submission" date="2020-06" db="EMBL/GenBank/DDBJ databases">
        <title>Rheinheimera sp. nov., a marine bacterium isolated from coastal.</title>
        <authorList>
            <person name="Yu Q."/>
            <person name="Qi Y."/>
            <person name="Pu J."/>
        </authorList>
    </citation>
    <scope>NUCLEOTIDE SEQUENCE [LARGE SCALE GENOMIC DNA]</scope>
    <source>
        <strain evidence="1 2">YQF-2</strain>
    </source>
</reference>
<organism evidence="1 2">
    <name type="scientific">Rheinheimera lutimaris</name>
    <dbReference type="NCBI Taxonomy" id="2740584"/>
    <lineage>
        <taxon>Bacteria</taxon>
        <taxon>Pseudomonadati</taxon>
        <taxon>Pseudomonadota</taxon>
        <taxon>Gammaproteobacteria</taxon>
        <taxon>Chromatiales</taxon>
        <taxon>Chromatiaceae</taxon>
        <taxon>Rheinheimera</taxon>
    </lineage>
</organism>
<comment type="caution">
    <text evidence="1">The sequence shown here is derived from an EMBL/GenBank/DDBJ whole genome shotgun (WGS) entry which is preliminary data.</text>
</comment>
<proteinExistence type="predicted"/>
<dbReference type="Pfam" id="PF09720">
    <property type="entry name" value="Unstab_antitox"/>
    <property type="match status" value="1"/>
</dbReference>
<name>A0A7Y5AU58_9GAMM</name>
<dbReference type="InterPro" id="IPR013406">
    <property type="entry name" value="CHP02574_addiction_mod"/>
</dbReference>
<evidence type="ECO:0000313" key="1">
    <source>
        <dbReference type="EMBL" id="NRQ44016.1"/>
    </source>
</evidence>
<gene>
    <name evidence="1" type="ORF">HRH59_15840</name>
</gene>